<dbReference type="PANTHER" id="PTHR33157">
    <property type="entry name" value="AUTONOMOUS TRANSPOSABLE ELEMENT EN-1 MOSAIC PROTEIN-RELATED"/>
    <property type="match status" value="1"/>
</dbReference>
<gene>
    <name evidence="2" type="ORF">U9M48_035478</name>
</gene>
<dbReference type="PANTHER" id="PTHR33157:SF14">
    <property type="entry name" value="AUTONOMOUS TRANSPOSABLE ELEMENT EN-1 MOSAIC PROTEIN"/>
    <property type="match status" value="1"/>
</dbReference>
<evidence type="ECO:0000313" key="3">
    <source>
        <dbReference type="Proteomes" id="UP001341281"/>
    </source>
</evidence>
<dbReference type="Proteomes" id="UP001341281">
    <property type="component" value="Chromosome 08"/>
</dbReference>
<dbReference type="GO" id="GO:0032196">
    <property type="term" value="P:transposition"/>
    <property type="evidence" value="ECO:0007669"/>
    <property type="project" value="InterPro"/>
</dbReference>
<sequence>MQRFGANGFIGKEQCMEAKSGIKPSFVDIYIEGHKGSDLENPEVLWDEQATEKLAKYKENVIQCHGPEFDWRVAALDVEAIYHTSGGLRHGRWGLGDGALEYDRIPRPQRTSQGSSSRQPSRAQQEAQQEETRRLQEETRRLREDNNYMMTSFAEMFQSFDLHNLLHRCHQTTSAVLSPKDHHLEMLRVPSNYFSTPTGQGSPLGDAQSSQPPPNEIIPSGQGSTFRGPSQNPDDVDAFLNQSGTGTAGGQAVE</sequence>
<feature type="compositionally biased region" description="Polar residues" evidence="1">
    <location>
        <begin position="192"/>
        <end position="201"/>
    </location>
</feature>
<evidence type="ECO:0000313" key="2">
    <source>
        <dbReference type="EMBL" id="WVZ89014.1"/>
    </source>
</evidence>
<evidence type="ECO:0000256" key="1">
    <source>
        <dbReference type="SAM" id="MobiDB-lite"/>
    </source>
</evidence>
<feature type="compositionally biased region" description="Low complexity" evidence="1">
    <location>
        <begin position="108"/>
        <end position="127"/>
    </location>
</feature>
<proteinExistence type="predicted"/>
<name>A0AAQ3UCP8_PASNO</name>
<feature type="region of interest" description="Disordered" evidence="1">
    <location>
        <begin position="106"/>
        <end position="143"/>
    </location>
</feature>
<keyword evidence="3" id="KW-1185">Reference proteome</keyword>
<feature type="compositionally biased region" description="Polar residues" evidence="1">
    <location>
        <begin position="221"/>
        <end position="233"/>
    </location>
</feature>
<accession>A0AAQ3UCP8</accession>
<protein>
    <submittedName>
        <fullName evidence="2">Uncharacterized protein</fullName>
    </submittedName>
</protein>
<organism evidence="2 3">
    <name type="scientific">Paspalum notatum var. saurae</name>
    <dbReference type="NCBI Taxonomy" id="547442"/>
    <lineage>
        <taxon>Eukaryota</taxon>
        <taxon>Viridiplantae</taxon>
        <taxon>Streptophyta</taxon>
        <taxon>Embryophyta</taxon>
        <taxon>Tracheophyta</taxon>
        <taxon>Spermatophyta</taxon>
        <taxon>Magnoliopsida</taxon>
        <taxon>Liliopsida</taxon>
        <taxon>Poales</taxon>
        <taxon>Poaceae</taxon>
        <taxon>PACMAD clade</taxon>
        <taxon>Panicoideae</taxon>
        <taxon>Andropogonodae</taxon>
        <taxon>Paspaleae</taxon>
        <taxon>Paspalinae</taxon>
        <taxon>Paspalum</taxon>
    </lineage>
</organism>
<feature type="compositionally biased region" description="Basic and acidic residues" evidence="1">
    <location>
        <begin position="130"/>
        <end position="143"/>
    </location>
</feature>
<dbReference type="InterPro" id="IPR039266">
    <property type="entry name" value="EN-1/SPM"/>
</dbReference>
<feature type="region of interest" description="Disordered" evidence="1">
    <location>
        <begin position="191"/>
        <end position="254"/>
    </location>
</feature>
<reference evidence="2 3" key="1">
    <citation type="submission" date="2024-02" db="EMBL/GenBank/DDBJ databases">
        <title>High-quality chromosome-scale genome assembly of Pensacola bahiagrass (Paspalum notatum Flugge var. saurae).</title>
        <authorList>
            <person name="Vega J.M."/>
            <person name="Podio M."/>
            <person name="Orjuela J."/>
            <person name="Siena L.A."/>
            <person name="Pessino S.C."/>
            <person name="Combes M.C."/>
            <person name="Mariac C."/>
            <person name="Albertini E."/>
            <person name="Pupilli F."/>
            <person name="Ortiz J.P.A."/>
            <person name="Leblanc O."/>
        </authorList>
    </citation>
    <scope>NUCLEOTIDE SEQUENCE [LARGE SCALE GENOMIC DNA]</scope>
    <source>
        <strain evidence="2">R1</strain>
        <tissue evidence="2">Leaf</tissue>
    </source>
</reference>
<dbReference type="AlphaFoldDB" id="A0AAQ3UCP8"/>
<dbReference type="EMBL" id="CP144752">
    <property type="protein sequence ID" value="WVZ89014.1"/>
    <property type="molecule type" value="Genomic_DNA"/>
</dbReference>